<reference evidence="2" key="1">
    <citation type="submission" date="2016-10" db="EMBL/GenBank/DDBJ databases">
        <title>Sequence of Gallionella enrichment culture.</title>
        <authorList>
            <person name="Poehlein A."/>
            <person name="Muehling M."/>
            <person name="Daniel R."/>
        </authorList>
    </citation>
    <scope>NUCLEOTIDE SEQUENCE</scope>
</reference>
<feature type="transmembrane region" description="Helical" evidence="1">
    <location>
        <begin position="176"/>
        <end position="198"/>
    </location>
</feature>
<keyword evidence="1" id="KW-0472">Membrane</keyword>
<feature type="transmembrane region" description="Helical" evidence="1">
    <location>
        <begin position="205"/>
        <end position="229"/>
    </location>
</feature>
<feature type="transmembrane region" description="Helical" evidence="1">
    <location>
        <begin position="281"/>
        <end position="303"/>
    </location>
</feature>
<dbReference type="AlphaFoldDB" id="A0A1J5QWS2"/>
<protein>
    <recommendedName>
        <fullName evidence="3">DUF2029 domain-containing protein</fullName>
    </recommendedName>
</protein>
<name>A0A1J5QWS2_9ZZZZ</name>
<evidence type="ECO:0000313" key="2">
    <source>
        <dbReference type="EMBL" id="OIQ88008.1"/>
    </source>
</evidence>
<comment type="caution">
    <text evidence="2">The sequence shown here is derived from an EMBL/GenBank/DDBJ whole genome shotgun (WGS) entry which is preliminary data.</text>
</comment>
<feature type="transmembrane region" description="Helical" evidence="1">
    <location>
        <begin position="9"/>
        <end position="30"/>
    </location>
</feature>
<evidence type="ECO:0000256" key="1">
    <source>
        <dbReference type="SAM" id="Phobius"/>
    </source>
</evidence>
<sequence length="441" mass="49266">MRIDKRHGLLLLALLCIGQLLATVFFFLSFKRHGYLPSPFVYDKTDTFMDLFNTMFWAGHEGRYETWKSVYPPFVFLLLDAVRNMFVPPMTYPSPHALRSGAHGLQLALVAAYFVLPALALGLRIWDDFNLKEKLLLYVTAVSSLPFLFALERGNLILLATPLLTLLLGKSPRWRVLALMLLINIKPYFALLLFAYVAKKYWDELFVAVLATGAMYLVTATLINANFTSMLFNLVSFGQNANVFSLREMLSFPSSVSAFAAVLSTSRFIDSKYAIDWLNATWLAGFIEICKWGLIAWALAALFRVGKEIGICAVFAVLIVITTNLSTSVGGYSLIFYFALIPVIKGLRYAPVYFLLLAAIYLPLDPILPLVRNDIGTQISFLAGRAVDVHWTLGLATALRPWLNLLLLAVMAFEFSRSHIPASVLSQPARSPTNLSETCES</sequence>
<proteinExistence type="predicted"/>
<keyword evidence="1" id="KW-0812">Transmembrane</keyword>
<feature type="transmembrane region" description="Helical" evidence="1">
    <location>
        <begin position="104"/>
        <end position="123"/>
    </location>
</feature>
<evidence type="ECO:0008006" key="3">
    <source>
        <dbReference type="Google" id="ProtNLM"/>
    </source>
</evidence>
<organism evidence="2">
    <name type="scientific">mine drainage metagenome</name>
    <dbReference type="NCBI Taxonomy" id="410659"/>
    <lineage>
        <taxon>unclassified sequences</taxon>
        <taxon>metagenomes</taxon>
        <taxon>ecological metagenomes</taxon>
    </lineage>
</organism>
<feature type="transmembrane region" description="Helical" evidence="1">
    <location>
        <begin position="352"/>
        <end position="371"/>
    </location>
</feature>
<gene>
    <name evidence="2" type="ORF">GALL_301000</name>
</gene>
<feature type="transmembrane region" description="Helical" evidence="1">
    <location>
        <begin position="315"/>
        <end position="340"/>
    </location>
</feature>
<dbReference type="EMBL" id="MLJW01000392">
    <property type="protein sequence ID" value="OIQ88008.1"/>
    <property type="molecule type" value="Genomic_DNA"/>
</dbReference>
<accession>A0A1J5QWS2</accession>
<keyword evidence="1" id="KW-1133">Transmembrane helix</keyword>
<feature type="transmembrane region" description="Helical" evidence="1">
    <location>
        <begin position="391"/>
        <end position="413"/>
    </location>
</feature>
<feature type="transmembrane region" description="Helical" evidence="1">
    <location>
        <begin position="135"/>
        <end position="156"/>
    </location>
</feature>